<keyword evidence="2" id="KW-1185">Reference proteome</keyword>
<reference evidence="1 2" key="1">
    <citation type="submission" date="2018-11" db="EMBL/GenBank/DDBJ databases">
        <authorList>
            <consortium name="Pathogen Informatics"/>
        </authorList>
    </citation>
    <scope>NUCLEOTIDE SEQUENCE [LARGE SCALE GENOMIC DNA]</scope>
</reference>
<evidence type="ECO:0000313" key="2">
    <source>
        <dbReference type="Proteomes" id="UP000281553"/>
    </source>
</evidence>
<name>A0A3P6SYJ3_DIBLA</name>
<proteinExistence type="predicted"/>
<dbReference type="AlphaFoldDB" id="A0A3P6SYJ3"/>
<dbReference type="EMBL" id="UYRU01042140">
    <property type="protein sequence ID" value="VDK73015.1"/>
    <property type="molecule type" value="Genomic_DNA"/>
</dbReference>
<dbReference type="Proteomes" id="UP000281553">
    <property type="component" value="Unassembled WGS sequence"/>
</dbReference>
<protein>
    <submittedName>
        <fullName evidence="1">Uncharacterized protein</fullName>
    </submittedName>
</protein>
<gene>
    <name evidence="1" type="ORF">DILT_LOCUS2465</name>
</gene>
<organism evidence="1 2">
    <name type="scientific">Dibothriocephalus latus</name>
    <name type="common">Fish tapeworm</name>
    <name type="synonym">Diphyllobothrium latum</name>
    <dbReference type="NCBI Taxonomy" id="60516"/>
    <lineage>
        <taxon>Eukaryota</taxon>
        <taxon>Metazoa</taxon>
        <taxon>Spiralia</taxon>
        <taxon>Lophotrochozoa</taxon>
        <taxon>Platyhelminthes</taxon>
        <taxon>Cestoda</taxon>
        <taxon>Eucestoda</taxon>
        <taxon>Diphyllobothriidea</taxon>
        <taxon>Diphyllobothriidae</taxon>
        <taxon>Dibothriocephalus</taxon>
    </lineage>
</organism>
<sequence length="95" mass="10619">MALNRASVRIPLGSRALRQNWRLLVSSAIFADGASTSSRLPTICMEFPIVTCAFDPRWQEDAFSGTRACCSLVFSLIRSTKEHASNQLKDHFDRS</sequence>
<accession>A0A3P6SYJ3</accession>
<evidence type="ECO:0000313" key="1">
    <source>
        <dbReference type="EMBL" id="VDK73015.1"/>
    </source>
</evidence>